<evidence type="ECO:0000313" key="2">
    <source>
        <dbReference type="Proteomes" id="UP001157160"/>
    </source>
</evidence>
<comment type="caution">
    <text evidence="1">The sequence shown here is derived from an EMBL/GenBank/DDBJ whole genome shotgun (WGS) entry which is preliminary data.</text>
</comment>
<organism evidence="1 2">
    <name type="scientific">Arenivirga flava</name>
    <dbReference type="NCBI Taxonomy" id="1930060"/>
    <lineage>
        <taxon>Bacteria</taxon>
        <taxon>Bacillati</taxon>
        <taxon>Actinomycetota</taxon>
        <taxon>Actinomycetes</taxon>
        <taxon>Micrococcales</taxon>
        <taxon>Microbacteriaceae</taxon>
        <taxon>Arenivirga</taxon>
    </lineage>
</organism>
<reference evidence="1 2" key="1">
    <citation type="journal article" date="2014" name="Int. J. Syst. Evol. Microbiol.">
        <title>Complete genome sequence of Corynebacterium casei LMG S-19264T (=DSM 44701T), isolated from a smear-ripened cheese.</title>
        <authorList>
            <consortium name="US DOE Joint Genome Institute (JGI-PGF)"/>
            <person name="Walter F."/>
            <person name="Albersmeier A."/>
            <person name="Kalinowski J."/>
            <person name="Ruckert C."/>
        </authorList>
    </citation>
    <scope>NUCLEOTIDE SEQUENCE [LARGE SCALE GENOMIC DNA]</scope>
    <source>
        <strain evidence="1 2">NBRC 112289</strain>
    </source>
</reference>
<dbReference type="CDD" id="cd00448">
    <property type="entry name" value="YjgF_YER057c_UK114_family"/>
    <property type="match status" value="1"/>
</dbReference>
<gene>
    <name evidence="1" type="ORF">GCM10025874_04110</name>
</gene>
<dbReference type="EMBL" id="BSUL01000001">
    <property type="protein sequence ID" value="GMA27158.1"/>
    <property type="molecule type" value="Genomic_DNA"/>
</dbReference>
<evidence type="ECO:0008006" key="3">
    <source>
        <dbReference type="Google" id="ProtNLM"/>
    </source>
</evidence>
<dbReference type="RefSeq" id="WP_284229511.1">
    <property type="nucleotide sequence ID" value="NZ_BSUL01000001.1"/>
</dbReference>
<dbReference type="AlphaFoldDB" id="A0AA37UD13"/>
<protein>
    <recommendedName>
        <fullName evidence="3">RidA family protein</fullName>
    </recommendedName>
</protein>
<dbReference type="Gene3D" id="3.30.1330.40">
    <property type="entry name" value="RutC-like"/>
    <property type="match status" value="1"/>
</dbReference>
<name>A0AA37UD13_9MICO</name>
<proteinExistence type="predicted"/>
<accession>A0AA37UD13</accession>
<dbReference type="SUPFAM" id="SSF55298">
    <property type="entry name" value="YjgF-like"/>
    <property type="match status" value="1"/>
</dbReference>
<sequence length="75" mass="7417">MTIRLSHPEGLLEQDDYAPVAVASGSRFMLLAGQAGVTPAGAPASDDLAGQVEAAMANIAAGVRGLAAPRTTSPG</sequence>
<keyword evidence="2" id="KW-1185">Reference proteome</keyword>
<dbReference type="Proteomes" id="UP001157160">
    <property type="component" value="Unassembled WGS sequence"/>
</dbReference>
<dbReference type="InterPro" id="IPR035959">
    <property type="entry name" value="RutC-like_sf"/>
</dbReference>
<evidence type="ECO:0000313" key="1">
    <source>
        <dbReference type="EMBL" id="GMA27158.1"/>
    </source>
</evidence>